<dbReference type="AlphaFoldDB" id="A0A402CPA0"/>
<organism evidence="2 3">
    <name type="scientific">Capsulimonas corticalis</name>
    <dbReference type="NCBI Taxonomy" id="2219043"/>
    <lineage>
        <taxon>Bacteria</taxon>
        <taxon>Bacillati</taxon>
        <taxon>Armatimonadota</taxon>
        <taxon>Armatimonadia</taxon>
        <taxon>Capsulimonadales</taxon>
        <taxon>Capsulimonadaceae</taxon>
        <taxon>Capsulimonas</taxon>
    </lineage>
</organism>
<name>A0A402CPA0_9BACT</name>
<dbReference type="PANTHER" id="PTHR34351:SF1">
    <property type="entry name" value="SLR1927 PROTEIN"/>
    <property type="match status" value="1"/>
</dbReference>
<sequence>MEKPAAPRDTVVARHHTMHLNDEIPPLSDFPSTKDIAQHPLFRGEISRFLWRLLTLRLSKTGRWFVAATIIFTGYGAVSLELQSYVLFCYAIGLWLAAAVYVALSRPQVTIQAKHPERVCVGETVSVDVTVTQTGRFAGVDLTLLPHWLPQAVDAVPESGVDLPPLTRGKSIHVRLGLRCKQRGMQQLKGYRVETDFPFGLIRAYRTYYQPQSLLVYPAFHPLTHLDVPTGSRYQPGGVALASHQGESFEFLGNREYHEGDSIRDIDWRAMARLSRPIIREYREEYFLRVGVVLDTYVAGGPDAKARAADFERAVSLCAAVSDYMARQDYLVDIFAAGPNLYHLTAGRSLAHLDQILDILACVDPSPDEPFEILEPELQENLSRITTVICVFLNWDETRLAFAQRMAQAGAGVKVILVRDGACTMDPGGGTAFTGPIPTIDKARFDAGPEEL</sequence>
<evidence type="ECO:0000313" key="2">
    <source>
        <dbReference type="EMBL" id="BDI33143.1"/>
    </source>
</evidence>
<evidence type="ECO:0000259" key="1">
    <source>
        <dbReference type="Pfam" id="PF01882"/>
    </source>
</evidence>
<dbReference type="PANTHER" id="PTHR34351">
    <property type="entry name" value="SLR1927 PROTEIN-RELATED"/>
    <property type="match status" value="1"/>
</dbReference>
<dbReference type="Proteomes" id="UP000287394">
    <property type="component" value="Chromosome"/>
</dbReference>
<feature type="domain" description="DUF58" evidence="1">
    <location>
        <begin position="255"/>
        <end position="368"/>
    </location>
</feature>
<dbReference type="RefSeq" id="WP_119319189.1">
    <property type="nucleotide sequence ID" value="NZ_AP025739.1"/>
</dbReference>
<dbReference type="InterPro" id="IPR002881">
    <property type="entry name" value="DUF58"/>
</dbReference>
<dbReference type="EMBL" id="AP025739">
    <property type="protein sequence ID" value="BDI33143.1"/>
    <property type="molecule type" value="Genomic_DNA"/>
</dbReference>
<dbReference type="OrthoDB" id="9812729at2"/>
<protein>
    <recommendedName>
        <fullName evidence="1">DUF58 domain-containing protein</fullName>
    </recommendedName>
</protein>
<keyword evidence="3" id="KW-1185">Reference proteome</keyword>
<proteinExistence type="predicted"/>
<reference evidence="2 3" key="1">
    <citation type="journal article" date="2019" name="Int. J. Syst. Evol. Microbiol.">
        <title>Capsulimonas corticalis gen. nov., sp. nov., an aerobic capsulated bacterium, of a novel bacterial order, Capsulimonadales ord. nov., of the class Armatimonadia of the phylum Armatimonadetes.</title>
        <authorList>
            <person name="Li J."/>
            <person name="Kudo C."/>
            <person name="Tonouchi A."/>
        </authorList>
    </citation>
    <scope>NUCLEOTIDE SEQUENCE [LARGE SCALE GENOMIC DNA]</scope>
    <source>
        <strain evidence="2 3">AX-7</strain>
    </source>
</reference>
<dbReference type="Pfam" id="PF01882">
    <property type="entry name" value="DUF58"/>
    <property type="match status" value="1"/>
</dbReference>
<accession>A0A402CPA0</accession>
<dbReference type="KEGG" id="ccot:CCAX7_51940"/>
<gene>
    <name evidence="2" type="ORF">CCAX7_51940</name>
</gene>
<evidence type="ECO:0000313" key="3">
    <source>
        <dbReference type="Proteomes" id="UP000287394"/>
    </source>
</evidence>